<gene>
    <name evidence="1" type="ORF">AUL39_04805</name>
</gene>
<dbReference type="Proteomes" id="UP000054078">
    <property type="component" value="Unassembled WGS sequence"/>
</dbReference>
<name>A0A117J448_TRASO</name>
<protein>
    <submittedName>
        <fullName evidence="1">Uncharacterized protein</fullName>
    </submittedName>
</protein>
<reference evidence="1 2" key="1">
    <citation type="submission" date="2015-12" db="EMBL/GenBank/DDBJ databases">
        <title>Draft Genome Sequence of Olsenella scatoligenes SK9K4T; a Producer of 3-Methylindole- (skatole) and 4-Methylphenol- (p-cresol) Isolated from Pig Feces.</title>
        <authorList>
            <person name="Li X."/>
            <person name="Borg B."/>
            <person name="Canibe N."/>
        </authorList>
    </citation>
    <scope>NUCLEOTIDE SEQUENCE [LARGE SCALE GENOMIC DNA]</scope>
    <source>
        <strain evidence="1 2">SK9K4</strain>
    </source>
</reference>
<keyword evidence="2" id="KW-1185">Reference proteome</keyword>
<accession>A0A117J448</accession>
<organism evidence="1 2">
    <name type="scientific">Tractidigestivibacter scatoligenes</name>
    <name type="common">Olsenella scatoligenes</name>
    <dbReference type="NCBI Taxonomy" id="1299998"/>
    <lineage>
        <taxon>Bacteria</taxon>
        <taxon>Bacillati</taxon>
        <taxon>Actinomycetota</taxon>
        <taxon>Coriobacteriia</taxon>
        <taxon>Coriobacteriales</taxon>
        <taxon>Atopobiaceae</taxon>
        <taxon>Tractidigestivibacter</taxon>
    </lineage>
</organism>
<dbReference type="EMBL" id="LOJF01000009">
    <property type="protein sequence ID" value="KUH58334.1"/>
    <property type="molecule type" value="Genomic_DNA"/>
</dbReference>
<evidence type="ECO:0000313" key="2">
    <source>
        <dbReference type="Proteomes" id="UP000054078"/>
    </source>
</evidence>
<proteinExistence type="predicted"/>
<dbReference type="AlphaFoldDB" id="A0A117J448"/>
<sequence>MTLAVDSSSPNAQDIGIASDTTCTFDLTAWTMRENLSTYNVGDSIDVWFSEFTTDEGAYEAWCAQPL</sequence>
<comment type="caution">
    <text evidence="1">The sequence shown here is derived from an EMBL/GenBank/DDBJ whole genome shotgun (WGS) entry which is preliminary data.</text>
</comment>
<evidence type="ECO:0000313" key="1">
    <source>
        <dbReference type="EMBL" id="KUH58334.1"/>
    </source>
</evidence>